<accession>A0ABT3MXG2</accession>
<proteinExistence type="predicted"/>
<evidence type="ECO:0000313" key="2">
    <source>
        <dbReference type="EMBL" id="MCW7554078.1"/>
    </source>
</evidence>
<dbReference type="Proteomes" id="UP001209854">
    <property type="component" value="Unassembled WGS sequence"/>
</dbReference>
<feature type="signal peptide" evidence="1">
    <location>
        <begin position="1"/>
        <end position="23"/>
    </location>
</feature>
<evidence type="ECO:0000256" key="1">
    <source>
        <dbReference type="SAM" id="SignalP"/>
    </source>
</evidence>
<sequence length="339" mass="37892">MKSYFLRILAAIPLFTVSLLVQSKPLSATLFGNSDLGPDIGHNFVVTKERGLKRSGTTPTGTCDTRFIIAVSAGTSFTRIRIGYMPEGSRKPEIIYRGKLPNKNNYVDNKPLALIKKLISVGLSELIKKQIYGQNLCYDLGLAMQIENILTDDARDLLFSLAKDTKSRDIDHFSYLEAAWLGTFDTYETKGQGILISAGGLDDLEILGLTTNREINFASSTGTYLKERLYEKGYLGWFNRSGSLVSEKDTLSPDEQAQNISDFIDLMVNARPYLQGLPIVLYDAKEFSGNPNHSEDSEPEYYREVFDYLKIIKVVKEKSDAALDGVLIKMARKRNPALL</sequence>
<name>A0ABT3MXG2_9GAMM</name>
<dbReference type="RefSeq" id="WP_262563813.1">
    <property type="nucleotide sequence ID" value="NZ_JAPFCC010000001.1"/>
</dbReference>
<keyword evidence="1" id="KW-0732">Signal</keyword>
<gene>
    <name evidence="2" type="ORF">NX722_15925</name>
</gene>
<reference evidence="2 3" key="1">
    <citation type="submission" date="2022-10" db="EMBL/GenBank/DDBJ databases">
        <title>High-quality genome sequences of two octocoral-associated bacteria, Endozoicomonas euniceicola EF212 and Endozoicomonas gorgoniicola PS125.</title>
        <authorList>
            <person name="Chiou Y.-J."/>
            <person name="Chen Y.-H."/>
        </authorList>
    </citation>
    <scope>NUCLEOTIDE SEQUENCE [LARGE SCALE GENOMIC DNA]</scope>
    <source>
        <strain evidence="2 3">PS125</strain>
    </source>
</reference>
<dbReference type="EMBL" id="JAPFCC010000001">
    <property type="protein sequence ID" value="MCW7554078.1"/>
    <property type="molecule type" value="Genomic_DNA"/>
</dbReference>
<organism evidence="2 3">
    <name type="scientific">Endozoicomonas gorgoniicola</name>
    <dbReference type="NCBI Taxonomy" id="1234144"/>
    <lineage>
        <taxon>Bacteria</taxon>
        <taxon>Pseudomonadati</taxon>
        <taxon>Pseudomonadota</taxon>
        <taxon>Gammaproteobacteria</taxon>
        <taxon>Oceanospirillales</taxon>
        <taxon>Endozoicomonadaceae</taxon>
        <taxon>Endozoicomonas</taxon>
    </lineage>
</organism>
<protein>
    <submittedName>
        <fullName evidence="2">Uncharacterized protein</fullName>
    </submittedName>
</protein>
<evidence type="ECO:0000313" key="3">
    <source>
        <dbReference type="Proteomes" id="UP001209854"/>
    </source>
</evidence>
<comment type="caution">
    <text evidence="2">The sequence shown here is derived from an EMBL/GenBank/DDBJ whole genome shotgun (WGS) entry which is preliminary data.</text>
</comment>
<keyword evidence="3" id="KW-1185">Reference proteome</keyword>
<feature type="chain" id="PRO_5045878847" evidence="1">
    <location>
        <begin position="24"/>
        <end position="339"/>
    </location>
</feature>